<proteinExistence type="predicted"/>
<sequence length="159" mass="18421">MIENWKDTAFGSDFGGDFLELVENITDDTLTMDLIYTNIDVKKYIDNPDVLKERTDNNVQFTNSKFEQYIHFEDLIIALSAIIVEAQLNGQVDLTKAFGNKVLKFQAEKEEIIPIYNALQTIYNTPDNYVLFEMCMQEEREETLNDIKNILTAFEKIVS</sequence>
<evidence type="ECO:0000313" key="1">
    <source>
        <dbReference type="EMBL" id="MFD2562884.1"/>
    </source>
</evidence>
<dbReference type="InterPro" id="IPR028276">
    <property type="entry name" value="Imm68"/>
</dbReference>
<comment type="caution">
    <text evidence="1">The sequence shown here is derived from an EMBL/GenBank/DDBJ whole genome shotgun (WGS) entry which is preliminary data.</text>
</comment>
<dbReference type="Pfam" id="PF15583">
    <property type="entry name" value="Imm68"/>
    <property type="match status" value="1"/>
</dbReference>
<dbReference type="EMBL" id="JBHULE010000019">
    <property type="protein sequence ID" value="MFD2562884.1"/>
    <property type="molecule type" value="Genomic_DNA"/>
</dbReference>
<dbReference type="RefSeq" id="WP_378291856.1">
    <property type="nucleotide sequence ID" value="NZ_JBHULE010000019.1"/>
</dbReference>
<gene>
    <name evidence="1" type="ORF">ACFSR1_09430</name>
</gene>
<accession>A0ABW5LEB2</accession>
<keyword evidence="2" id="KW-1185">Reference proteome</keyword>
<organism evidence="1 2">
    <name type="scientific">Aquimarina rubra</name>
    <dbReference type="NCBI Taxonomy" id="1920033"/>
    <lineage>
        <taxon>Bacteria</taxon>
        <taxon>Pseudomonadati</taxon>
        <taxon>Bacteroidota</taxon>
        <taxon>Flavobacteriia</taxon>
        <taxon>Flavobacteriales</taxon>
        <taxon>Flavobacteriaceae</taxon>
        <taxon>Aquimarina</taxon>
    </lineage>
</organism>
<protein>
    <submittedName>
        <fullName evidence="1">Imm68 putative immunity domain-containing protein</fullName>
    </submittedName>
</protein>
<evidence type="ECO:0000313" key="2">
    <source>
        <dbReference type="Proteomes" id="UP001597319"/>
    </source>
</evidence>
<dbReference type="Proteomes" id="UP001597319">
    <property type="component" value="Unassembled WGS sequence"/>
</dbReference>
<reference evidence="2" key="1">
    <citation type="journal article" date="2019" name="Int. J. Syst. Evol. Microbiol.">
        <title>The Global Catalogue of Microorganisms (GCM) 10K type strain sequencing project: providing services to taxonomists for standard genome sequencing and annotation.</title>
        <authorList>
            <consortium name="The Broad Institute Genomics Platform"/>
            <consortium name="The Broad Institute Genome Sequencing Center for Infectious Disease"/>
            <person name="Wu L."/>
            <person name="Ma J."/>
        </authorList>
    </citation>
    <scope>NUCLEOTIDE SEQUENCE [LARGE SCALE GENOMIC DNA]</scope>
    <source>
        <strain evidence="2">KCTC 52274</strain>
    </source>
</reference>
<name>A0ABW5LEB2_9FLAO</name>